<dbReference type="PRINTS" id="PR00081">
    <property type="entry name" value="GDHRDH"/>
</dbReference>
<dbReference type="InterPro" id="IPR052184">
    <property type="entry name" value="SDR_enzymes"/>
</dbReference>
<dbReference type="RefSeq" id="XP_002483587.1">
    <property type="nucleotide sequence ID" value="XM_002483542.1"/>
</dbReference>
<dbReference type="Proteomes" id="UP000001745">
    <property type="component" value="Unassembled WGS sequence"/>
</dbReference>
<proteinExistence type="predicted"/>
<dbReference type="HOGENOM" id="CLU_010194_9_1_1"/>
<dbReference type="SUPFAM" id="SSF51735">
    <property type="entry name" value="NAD(P)-binding Rossmann-fold domains"/>
    <property type="match status" value="1"/>
</dbReference>
<dbReference type="Pfam" id="PF00106">
    <property type="entry name" value="adh_short"/>
    <property type="match status" value="1"/>
</dbReference>
<dbReference type="Gene3D" id="3.40.50.720">
    <property type="entry name" value="NAD(P)-binding Rossmann-like Domain"/>
    <property type="match status" value="1"/>
</dbReference>
<gene>
    <name evidence="1" type="ORF">TSTA_014440</name>
</gene>
<sequence length="250" mass="27549">MSTPKTWLIVGASRGIGLEFVRQIIGHGHRVIATVRNPNSDIDALAKTAPDRVRVLTCDVSREESINGFIEQFVQSGERKIDYAVINAGILKYPNVRHKSLPLTFERFATHLHTNTIGPIIVAQKLLQLANVTIGTIAFMSSDSGSTTRFLAFEDGFAAYSASKAALNQALRHMAEELKRKQSQTAILALHPGEVSTDMSKIDIAWEISGGQITAEESVSAMIDVIQSKSIEHTGTFWTWKNEVCIFLPR</sequence>
<dbReference type="eggNOG" id="KOG1611">
    <property type="taxonomic scope" value="Eukaryota"/>
</dbReference>
<dbReference type="PANTHER" id="PTHR45458">
    <property type="entry name" value="SHORT-CHAIN DEHYDROGENASE/REDUCTASE SDR"/>
    <property type="match status" value="1"/>
</dbReference>
<reference evidence="2" key="1">
    <citation type="journal article" date="2015" name="Genome Announc.">
        <title>Genome sequence of the AIDS-associated pathogen Penicillium marneffei (ATCC18224) and its near taxonomic relative Talaromyces stipitatus (ATCC10500).</title>
        <authorList>
            <person name="Nierman W.C."/>
            <person name="Fedorova-Abrams N.D."/>
            <person name="Andrianopoulos A."/>
        </authorList>
    </citation>
    <scope>NUCLEOTIDE SEQUENCE [LARGE SCALE GENOMIC DNA]</scope>
    <source>
        <strain evidence="2">ATCC 10500 / CBS 375.48 / QM 6759 / NRRL 1006</strain>
    </source>
</reference>
<dbReference type="VEuPathDB" id="FungiDB:TSTA_014440"/>
<keyword evidence="2" id="KW-1185">Reference proteome</keyword>
<dbReference type="GeneID" id="8107827"/>
<accession>B8MGX2</accession>
<dbReference type="OrthoDB" id="9876299at2759"/>
<evidence type="ECO:0000313" key="2">
    <source>
        <dbReference type="Proteomes" id="UP000001745"/>
    </source>
</evidence>
<dbReference type="InterPro" id="IPR036291">
    <property type="entry name" value="NAD(P)-bd_dom_sf"/>
</dbReference>
<dbReference type="GO" id="GO:0016616">
    <property type="term" value="F:oxidoreductase activity, acting on the CH-OH group of donors, NAD or NADP as acceptor"/>
    <property type="evidence" value="ECO:0007669"/>
    <property type="project" value="TreeGrafter"/>
</dbReference>
<protein>
    <submittedName>
        <fullName evidence="1">3-oxoacyl-[acyl-carrier-protein] reductase, putative</fullName>
    </submittedName>
</protein>
<dbReference type="InterPro" id="IPR002347">
    <property type="entry name" value="SDR_fam"/>
</dbReference>
<evidence type="ECO:0000313" key="1">
    <source>
        <dbReference type="EMBL" id="EED16353.1"/>
    </source>
</evidence>
<dbReference type="EMBL" id="EQ962656">
    <property type="protein sequence ID" value="EED16353.1"/>
    <property type="molecule type" value="Genomic_DNA"/>
</dbReference>
<organism evidence="1 2">
    <name type="scientific">Talaromyces stipitatus (strain ATCC 10500 / CBS 375.48 / QM 6759 / NRRL 1006)</name>
    <name type="common">Penicillium stipitatum</name>
    <dbReference type="NCBI Taxonomy" id="441959"/>
    <lineage>
        <taxon>Eukaryota</taxon>
        <taxon>Fungi</taxon>
        <taxon>Dikarya</taxon>
        <taxon>Ascomycota</taxon>
        <taxon>Pezizomycotina</taxon>
        <taxon>Eurotiomycetes</taxon>
        <taxon>Eurotiomycetidae</taxon>
        <taxon>Eurotiales</taxon>
        <taxon>Trichocomaceae</taxon>
        <taxon>Talaromyces</taxon>
        <taxon>Talaromyces sect. Talaromyces</taxon>
    </lineage>
</organism>
<dbReference type="AlphaFoldDB" id="B8MGX2"/>
<name>B8MGX2_TALSN</name>
<dbReference type="OMA" id="FWCWDGR"/>
<dbReference type="PhylomeDB" id="B8MGX2"/>
<dbReference type="PANTHER" id="PTHR45458:SF1">
    <property type="entry name" value="SHORT CHAIN DEHYDROGENASE"/>
    <property type="match status" value="1"/>
</dbReference>
<dbReference type="InParanoid" id="B8MGX2"/>